<proteinExistence type="predicted"/>
<name>A6G906_9BACT</name>
<dbReference type="RefSeq" id="WP_006973201.1">
    <property type="nucleotide sequence ID" value="NZ_ABCS01000042.1"/>
</dbReference>
<gene>
    <name evidence="2" type="ORF">PPSIR1_14105</name>
</gene>
<evidence type="ECO:0008006" key="4">
    <source>
        <dbReference type="Google" id="ProtNLM"/>
    </source>
</evidence>
<evidence type="ECO:0000313" key="3">
    <source>
        <dbReference type="Proteomes" id="UP000005801"/>
    </source>
</evidence>
<evidence type="ECO:0000256" key="1">
    <source>
        <dbReference type="SAM" id="SignalP"/>
    </source>
</evidence>
<comment type="caution">
    <text evidence="2">The sequence shown here is derived from an EMBL/GenBank/DDBJ whole genome shotgun (WGS) entry which is preliminary data.</text>
</comment>
<keyword evidence="3" id="KW-1185">Reference proteome</keyword>
<dbReference type="Proteomes" id="UP000005801">
    <property type="component" value="Unassembled WGS sequence"/>
</dbReference>
<accession>A6G906</accession>
<dbReference type="PROSITE" id="PS51257">
    <property type="entry name" value="PROKAR_LIPOPROTEIN"/>
    <property type="match status" value="1"/>
</dbReference>
<dbReference type="EMBL" id="ABCS01000042">
    <property type="protein sequence ID" value="EDM77692.1"/>
    <property type="molecule type" value="Genomic_DNA"/>
</dbReference>
<organism evidence="2 3">
    <name type="scientific">Plesiocystis pacifica SIR-1</name>
    <dbReference type="NCBI Taxonomy" id="391625"/>
    <lineage>
        <taxon>Bacteria</taxon>
        <taxon>Pseudomonadati</taxon>
        <taxon>Myxococcota</taxon>
        <taxon>Polyangia</taxon>
        <taxon>Nannocystales</taxon>
        <taxon>Nannocystaceae</taxon>
        <taxon>Plesiocystis</taxon>
    </lineage>
</organism>
<sequence>MSKPYLTLAAPALSALLSLACSPEPASDDGVDDSMGGADDIGSSDCPASFTVIGMDEPCEGMTPAELLETFEGEHALELFWYAHDGSTLTSAPQGDTTEPITVTVAHTDGELRCISTCGGNEGPVMPGHLELDIEVSWVSESGTLDETFAVTFSQNTDGVEALANGSYRRDIQPQFLNGSYDVALSSEEHSGLYLRFDGEFGGLLGTGGTIQAHADNGLYTEQLDLLAAVYEPD</sequence>
<evidence type="ECO:0000313" key="2">
    <source>
        <dbReference type="EMBL" id="EDM77692.1"/>
    </source>
</evidence>
<dbReference type="AlphaFoldDB" id="A6G906"/>
<feature type="signal peptide" evidence="1">
    <location>
        <begin position="1"/>
        <end position="26"/>
    </location>
</feature>
<reference evidence="2 3" key="1">
    <citation type="submission" date="2007-06" db="EMBL/GenBank/DDBJ databases">
        <authorList>
            <person name="Shimkets L."/>
            <person name="Ferriera S."/>
            <person name="Johnson J."/>
            <person name="Kravitz S."/>
            <person name="Beeson K."/>
            <person name="Sutton G."/>
            <person name="Rogers Y.-H."/>
            <person name="Friedman R."/>
            <person name="Frazier M."/>
            <person name="Venter J.C."/>
        </authorList>
    </citation>
    <scope>NUCLEOTIDE SEQUENCE [LARGE SCALE GENOMIC DNA]</scope>
    <source>
        <strain evidence="2 3">SIR-1</strain>
    </source>
</reference>
<protein>
    <recommendedName>
        <fullName evidence="4">Lipoprotein</fullName>
    </recommendedName>
</protein>
<keyword evidence="1" id="KW-0732">Signal</keyword>
<feature type="chain" id="PRO_5002695264" description="Lipoprotein" evidence="1">
    <location>
        <begin position="27"/>
        <end position="234"/>
    </location>
</feature>